<dbReference type="EMBL" id="QWDC01000002">
    <property type="protein sequence ID" value="RFZ91851.1"/>
    <property type="molecule type" value="Genomic_DNA"/>
</dbReference>
<keyword evidence="6 9" id="KW-1133">Transmembrane helix</keyword>
<dbReference type="PANTHER" id="PTHR21716">
    <property type="entry name" value="TRANSMEMBRANE PROTEIN"/>
    <property type="match status" value="1"/>
</dbReference>
<feature type="transmembrane region" description="Helical" evidence="9">
    <location>
        <begin position="12"/>
        <end position="44"/>
    </location>
</feature>
<evidence type="ECO:0000256" key="8">
    <source>
        <dbReference type="SAM" id="Coils"/>
    </source>
</evidence>
<protein>
    <submittedName>
        <fullName evidence="10">AI-2E family transporter</fullName>
    </submittedName>
</protein>
<comment type="similarity">
    <text evidence="2">Belongs to the autoinducer-2 exporter (AI-2E) (TC 2.A.86) family.</text>
</comment>
<organism evidence="10 11">
    <name type="scientific">Mucilaginibacter conchicola</name>
    <dbReference type="NCBI Taxonomy" id="2303333"/>
    <lineage>
        <taxon>Bacteria</taxon>
        <taxon>Pseudomonadati</taxon>
        <taxon>Bacteroidota</taxon>
        <taxon>Sphingobacteriia</taxon>
        <taxon>Sphingobacteriales</taxon>
        <taxon>Sphingobacteriaceae</taxon>
        <taxon>Mucilaginibacter</taxon>
    </lineage>
</organism>
<dbReference type="InterPro" id="IPR002549">
    <property type="entry name" value="AI-2E-like"/>
</dbReference>
<keyword evidence="3" id="KW-0813">Transport</keyword>
<evidence type="ECO:0000313" key="10">
    <source>
        <dbReference type="EMBL" id="RFZ91851.1"/>
    </source>
</evidence>
<dbReference type="PANTHER" id="PTHR21716:SF53">
    <property type="entry name" value="PERMEASE PERM-RELATED"/>
    <property type="match status" value="1"/>
</dbReference>
<keyword evidence="4" id="KW-1003">Cell membrane</keyword>
<reference evidence="10 11" key="1">
    <citation type="submission" date="2018-08" db="EMBL/GenBank/DDBJ databases">
        <title>Mucilaginibacter sp. MYSH2.</title>
        <authorList>
            <person name="Seo T."/>
        </authorList>
    </citation>
    <scope>NUCLEOTIDE SEQUENCE [LARGE SCALE GENOMIC DNA]</scope>
    <source>
        <strain evidence="10 11">MYSH2</strain>
    </source>
</reference>
<keyword evidence="11" id="KW-1185">Reference proteome</keyword>
<feature type="coiled-coil region" evidence="8">
    <location>
        <begin position="76"/>
        <end position="110"/>
    </location>
</feature>
<dbReference type="AlphaFoldDB" id="A0A372NSG6"/>
<dbReference type="Pfam" id="PF01594">
    <property type="entry name" value="AI-2E_transport"/>
    <property type="match status" value="1"/>
</dbReference>
<gene>
    <name evidence="10" type="ORF">D0C36_10400</name>
</gene>
<dbReference type="OrthoDB" id="9793390at2"/>
<name>A0A372NSG6_9SPHI</name>
<feature type="transmembrane region" description="Helical" evidence="9">
    <location>
        <begin position="227"/>
        <end position="252"/>
    </location>
</feature>
<feature type="transmembrane region" description="Helical" evidence="9">
    <location>
        <begin position="264"/>
        <end position="282"/>
    </location>
</feature>
<comment type="subcellular location">
    <subcellularLocation>
        <location evidence="1">Cell membrane</location>
        <topology evidence="1">Multi-pass membrane protein</topology>
    </subcellularLocation>
</comment>
<keyword evidence="7 9" id="KW-0472">Membrane</keyword>
<keyword evidence="5 9" id="KW-0812">Transmembrane</keyword>
<evidence type="ECO:0000256" key="7">
    <source>
        <dbReference type="ARBA" id="ARBA00023136"/>
    </source>
</evidence>
<evidence type="ECO:0000256" key="5">
    <source>
        <dbReference type="ARBA" id="ARBA00022692"/>
    </source>
</evidence>
<feature type="transmembrane region" description="Helical" evidence="9">
    <location>
        <begin position="141"/>
        <end position="165"/>
    </location>
</feature>
<evidence type="ECO:0000313" key="11">
    <source>
        <dbReference type="Proteomes" id="UP000264217"/>
    </source>
</evidence>
<evidence type="ECO:0000256" key="3">
    <source>
        <dbReference type="ARBA" id="ARBA00022448"/>
    </source>
</evidence>
<dbReference type="RefSeq" id="WP_117391564.1">
    <property type="nucleotide sequence ID" value="NZ_QWDC01000002.1"/>
</dbReference>
<sequence>MTVQYLNQTLRILLLFILTFVVLYFGSVVLVPLTFGLVLALLLLPVCHWLQKRGLGNGWASGLSVFALIAVVSGIIALLQYQLTDLLDDLSKIEQRVNELIEATKNYIQQHFGISHREQQKIIKEQQSGGMGQVAGMVTTLLGSFAGILVDTVLVLVYTFLFIFYRSHFKKFVLRLFKPDDRPTTEKVLDNSGKVIQSYLGGLAMMIIMLWVMYGIGFSIVGVKNAIFFAILCGVLELVPFAGNITGTSITVLMSLAQSSDTKIVFGVLIVYGCVQLLQTYVLEPIVVGDRLNINPLFTILIIVVGEAVWSIPGMVLAVPLLGIFKIICDNFEPLHDYGFLIGPPKEKKGEQGNFITRLFKSKKATS</sequence>
<keyword evidence="8" id="KW-0175">Coiled coil</keyword>
<comment type="caution">
    <text evidence="10">The sequence shown here is derived from an EMBL/GenBank/DDBJ whole genome shotgun (WGS) entry which is preliminary data.</text>
</comment>
<evidence type="ECO:0000256" key="6">
    <source>
        <dbReference type="ARBA" id="ARBA00022989"/>
    </source>
</evidence>
<evidence type="ECO:0000256" key="9">
    <source>
        <dbReference type="SAM" id="Phobius"/>
    </source>
</evidence>
<evidence type="ECO:0000256" key="1">
    <source>
        <dbReference type="ARBA" id="ARBA00004651"/>
    </source>
</evidence>
<dbReference type="GO" id="GO:0005886">
    <property type="term" value="C:plasma membrane"/>
    <property type="evidence" value="ECO:0007669"/>
    <property type="project" value="UniProtKB-SubCell"/>
</dbReference>
<evidence type="ECO:0000256" key="2">
    <source>
        <dbReference type="ARBA" id="ARBA00009773"/>
    </source>
</evidence>
<proteinExistence type="inferred from homology"/>
<feature type="transmembrane region" description="Helical" evidence="9">
    <location>
        <begin position="199"/>
        <end position="221"/>
    </location>
</feature>
<feature type="transmembrane region" description="Helical" evidence="9">
    <location>
        <begin position="56"/>
        <end position="81"/>
    </location>
</feature>
<evidence type="ECO:0000256" key="4">
    <source>
        <dbReference type="ARBA" id="ARBA00022475"/>
    </source>
</evidence>
<feature type="transmembrane region" description="Helical" evidence="9">
    <location>
        <begin position="297"/>
        <end position="325"/>
    </location>
</feature>
<accession>A0A372NSG6</accession>
<dbReference type="Proteomes" id="UP000264217">
    <property type="component" value="Unassembled WGS sequence"/>
</dbReference>